<accession>A0A918JBE0</accession>
<sequence length="76" mass="7926">MGNRTLTPVMGALLVRGDGAGLDHGTTALTAKSPGVGHASGRMKSYKMLRDHRRCGADRRLPSAALRNALSTRGPG</sequence>
<organism evidence="1 2">
    <name type="scientific">Streptomyces lucensis JCM 4490</name>
    <dbReference type="NCBI Taxonomy" id="1306176"/>
    <lineage>
        <taxon>Bacteria</taxon>
        <taxon>Bacillati</taxon>
        <taxon>Actinomycetota</taxon>
        <taxon>Actinomycetes</taxon>
        <taxon>Kitasatosporales</taxon>
        <taxon>Streptomycetaceae</taxon>
        <taxon>Streptomyces</taxon>
    </lineage>
</organism>
<name>A0A918JBE0_9ACTN</name>
<gene>
    <name evidence="1" type="ORF">GCM10010503_38210</name>
</gene>
<proteinExistence type="predicted"/>
<evidence type="ECO:0000313" key="2">
    <source>
        <dbReference type="Proteomes" id="UP000620224"/>
    </source>
</evidence>
<dbReference type="Proteomes" id="UP000620224">
    <property type="component" value="Unassembled WGS sequence"/>
</dbReference>
<protein>
    <submittedName>
        <fullName evidence="1">Uncharacterized protein</fullName>
    </submittedName>
</protein>
<reference evidence="1" key="2">
    <citation type="submission" date="2020-09" db="EMBL/GenBank/DDBJ databases">
        <authorList>
            <person name="Sun Q."/>
            <person name="Ohkuma M."/>
        </authorList>
    </citation>
    <scope>NUCLEOTIDE SEQUENCE</scope>
    <source>
        <strain evidence="1">JCM 4490</strain>
    </source>
</reference>
<keyword evidence="2" id="KW-1185">Reference proteome</keyword>
<dbReference type="EMBL" id="BMUE01000007">
    <property type="protein sequence ID" value="GGW57222.1"/>
    <property type="molecule type" value="Genomic_DNA"/>
</dbReference>
<reference evidence="1" key="1">
    <citation type="journal article" date="2014" name="Int. J. Syst. Evol. Microbiol.">
        <title>Complete genome sequence of Corynebacterium casei LMG S-19264T (=DSM 44701T), isolated from a smear-ripened cheese.</title>
        <authorList>
            <consortium name="US DOE Joint Genome Institute (JGI-PGF)"/>
            <person name="Walter F."/>
            <person name="Albersmeier A."/>
            <person name="Kalinowski J."/>
            <person name="Ruckert C."/>
        </authorList>
    </citation>
    <scope>NUCLEOTIDE SEQUENCE</scope>
    <source>
        <strain evidence="1">JCM 4490</strain>
    </source>
</reference>
<comment type="caution">
    <text evidence="1">The sequence shown here is derived from an EMBL/GenBank/DDBJ whole genome shotgun (WGS) entry which is preliminary data.</text>
</comment>
<dbReference type="AlphaFoldDB" id="A0A918JBE0"/>
<evidence type="ECO:0000313" key="1">
    <source>
        <dbReference type="EMBL" id="GGW57222.1"/>
    </source>
</evidence>